<dbReference type="GeneID" id="85476521"/>
<comment type="caution">
    <text evidence="1">The sequence shown here is derived from an EMBL/GenBank/DDBJ whole genome shotgun (WGS) entry which is preliminary data.</text>
</comment>
<accession>A0AAJ0E9X8</accession>
<sequence>MSGLEALGLACNIFQVISFGRETSSLVKRVYRDSSVDDALEANAKDLAQLASFVQALETPKNPTKQEHQLLEIAKNCQAVA</sequence>
<organism evidence="1 2">
    <name type="scientific">Colletotrichum phormii</name>
    <dbReference type="NCBI Taxonomy" id="359342"/>
    <lineage>
        <taxon>Eukaryota</taxon>
        <taxon>Fungi</taxon>
        <taxon>Dikarya</taxon>
        <taxon>Ascomycota</taxon>
        <taxon>Pezizomycotina</taxon>
        <taxon>Sordariomycetes</taxon>
        <taxon>Hypocreomycetidae</taxon>
        <taxon>Glomerellales</taxon>
        <taxon>Glomerellaceae</taxon>
        <taxon>Colletotrichum</taxon>
        <taxon>Colletotrichum acutatum species complex</taxon>
    </lineage>
</organism>
<name>A0AAJ0E9X8_9PEZI</name>
<protein>
    <submittedName>
        <fullName evidence="1">Uncharacterized protein</fullName>
    </submittedName>
</protein>
<keyword evidence="2" id="KW-1185">Reference proteome</keyword>
<reference evidence="1" key="1">
    <citation type="submission" date="2021-06" db="EMBL/GenBank/DDBJ databases">
        <title>Comparative genomics, transcriptomics and evolutionary studies reveal genomic signatures of adaptation to plant cell wall in hemibiotrophic fungi.</title>
        <authorList>
            <consortium name="DOE Joint Genome Institute"/>
            <person name="Baroncelli R."/>
            <person name="Diaz J.F."/>
            <person name="Benocci T."/>
            <person name="Peng M."/>
            <person name="Battaglia E."/>
            <person name="Haridas S."/>
            <person name="Andreopoulos W."/>
            <person name="Labutti K."/>
            <person name="Pangilinan J."/>
            <person name="Floch G.L."/>
            <person name="Makela M.R."/>
            <person name="Henrissat B."/>
            <person name="Grigoriev I.V."/>
            <person name="Crouch J.A."/>
            <person name="De Vries R.P."/>
            <person name="Sukno S.A."/>
            <person name="Thon M.R."/>
        </authorList>
    </citation>
    <scope>NUCLEOTIDE SEQUENCE</scope>
    <source>
        <strain evidence="1">CBS 102054</strain>
    </source>
</reference>
<dbReference type="AlphaFoldDB" id="A0AAJ0E9X8"/>
<gene>
    <name evidence="1" type="ORF">BDP81DRAFT_442235</name>
</gene>
<dbReference type="RefSeq" id="XP_060438107.1">
    <property type="nucleotide sequence ID" value="XM_060591659.1"/>
</dbReference>
<dbReference type="EMBL" id="JAHMHQ010000039">
    <property type="protein sequence ID" value="KAK1622112.1"/>
    <property type="molecule type" value="Genomic_DNA"/>
</dbReference>
<evidence type="ECO:0000313" key="1">
    <source>
        <dbReference type="EMBL" id="KAK1622112.1"/>
    </source>
</evidence>
<evidence type="ECO:0000313" key="2">
    <source>
        <dbReference type="Proteomes" id="UP001243989"/>
    </source>
</evidence>
<dbReference type="Proteomes" id="UP001243989">
    <property type="component" value="Unassembled WGS sequence"/>
</dbReference>
<proteinExistence type="predicted"/>